<comment type="caution">
    <text evidence="1">The sequence shown here is derived from an EMBL/GenBank/DDBJ whole genome shotgun (WGS) entry which is preliminary data.</text>
</comment>
<dbReference type="RefSeq" id="WP_380248594.1">
    <property type="nucleotide sequence ID" value="NZ_JBHUII010000001.1"/>
</dbReference>
<reference evidence="2" key="1">
    <citation type="journal article" date="2019" name="Int. J. Syst. Evol. Microbiol.">
        <title>The Global Catalogue of Microorganisms (GCM) 10K type strain sequencing project: providing services to taxonomists for standard genome sequencing and annotation.</title>
        <authorList>
            <consortium name="The Broad Institute Genomics Platform"/>
            <consortium name="The Broad Institute Genome Sequencing Center for Infectious Disease"/>
            <person name="Wu L."/>
            <person name="Ma J."/>
        </authorList>
    </citation>
    <scope>NUCLEOTIDE SEQUENCE [LARGE SCALE GENOMIC DNA]</scope>
    <source>
        <strain evidence="2">CGMCC 4.7192</strain>
    </source>
</reference>
<accession>A0ABW5BJB0</accession>
<dbReference type="EMBL" id="JBHUII010000001">
    <property type="protein sequence ID" value="MFD2204725.1"/>
    <property type="molecule type" value="Genomic_DNA"/>
</dbReference>
<evidence type="ECO:0000313" key="1">
    <source>
        <dbReference type="EMBL" id="MFD2204725.1"/>
    </source>
</evidence>
<dbReference type="Proteomes" id="UP001597294">
    <property type="component" value="Unassembled WGS sequence"/>
</dbReference>
<organism evidence="1 2">
    <name type="scientific">Kiloniella antarctica</name>
    <dbReference type="NCBI Taxonomy" id="1550907"/>
    <lineage>
        <taxon>Bacteria</taxon>
        <taxon>Pseudomonadati</taxon>
        <taxon>Pseudomonadota</taxon>
        <taxon>Alphaproteobacteria</taxon>
        <taxon>Rhodospirillales</taxon>
        <taxon>Kiloniellaceae</taxon>
        <taxon>Kiloniella</taxon>
    </lineage>
</organism>
<protein>
    <submittedName>
        <fullName evidence="1">Uncharacterized protein</fullName>
    </submittedName>
</protein>
<sequence>MKSETILNHELEMPIIKYAQIILADYVGASASGLVRTTGPGFNKVICQNEGDLEPIESDIGERVGEMDWE</sequence>
<evidence type="ECO:0000313" key="2">
    <source>
        <dbReference type="Proteomes" id="UP001597294"/>
    </source>
</evidence>
<name>A0ABW5BJB0_9PROT</name>
<gene>
    <name evidence="1" type="ORF">ACFSKO_03855</name>
</gene>
<keyword evidence="2" id="KW-1185">Reference proteome</keyword>
<proteinExistence type="predicted"/>